<evidence type="ECO:0000256" key="9">
    <source>
        <dbReference type="ARBA" id="ARBA00073619"/>
    </source>
</evidence>
<feature type="compositionally biased region" description="Basic and acidic residues" evidence="11">
    <location>
        <begin position="1532"/>
        <end position="1541"/>
    </location>
</feature>
<dbReference type="Gene3D" id="2.40.50.140">
    <property type="entry name" value="Nucleic acid-binding proteins"/>
    <property type="match status" value="11"/>
</dbReference>
<evidence type="ECO:0000256" key="7">
    <source>
        <dbReference type="ARBA" id="ARBA00023242"/>
    </source>
</evidence>
<dbReference type="InterPro" id="IPR012340">
    <property type="entry name" value="NA-bd_OB-fold"/>
</dbReference>
<feature type="domain" description="S1 motif" evidence="12">
    <location>
        <begin position="1237"/>
        <end position="1306"/>
    </location>
</feature>
<evidence type="ECO:0000256" key="2">
    <source>
        <dbReference type="ARBA" id="ARBA00004604"/>
    </source>
</evidence>
<feature type="region of interest" description="Disordered" evidence="11">
    <location>
        <begin position="98"/>
        <end position="147"/>
    </location>
</feature>
<feature type="compositionally biased region" description="Acidic residues" evidence="11">
    <location>
        <begin position="1443"/>
        <end position="1487"/>
    </location>
</feature>
<keyword evidence="4" id="KW-0698">rRNA processing</keyword>
<feature type="domain" description="S1 motif" evidence="12">
    <location>
        <begin position="839"/>
        <end position="908"/>
    </location>
</feature>
<dbReference type="CDD" id="cd05702">
    <property type="entry name" value="S1_Rrp5_repeat_hs11_sc8"/>
    <property type="match status" value="1"/>
</dbReference>
<dbReference type="CDD" id="cd05703">
    <property type="entry name" value="S1_Rrp5_repeat_hs12_sc9"/>
    <property type="match status" value="1"/>
</dbReference>
<evidence type="ECO:0000256" key="11">
    <source>
        <dbReference type="SAM" id="MobiDB-lite"/>
    </source>
</evidence>
<keyword evidence="7" id="KW-0539">Nucleus</keyword>
<dbReference type="Pfam" id="PF24685">
    <property type="entry name" value="OB_RRP5_4th"/>
    <property type="match status" value="1"/>
</dbReference>
<feature type="domain" description="S1 motif" evidence="12">
    <location>
        <begin position="469"/>
        <end position="544"/>
    </location>
</feature>
<comment type="function">
    <text evidence="1">Component of the cleavage factor IA (CFIA) complex, which is involved in the endonucleolytic cleavage during polyadenylation-dependent pre-mRNA 3'-end formation.</text>
</comment>
<evidence type="ECO:0000256" key="10">
    <source>
        <dbReference type="ARBA" id="ARBA00076674"/>
    </source>
</evidence>
<dbReference type="Proteomes" id="UP000076632">
    <property type="component" value="Unassembled WGS sequence"/>
</dbReference>
<dbReference type="PANTHER" id="PTHR23270">
    <property type="entry name" value="PROGRAMMED CELL DEATH PROTEIN 11 PRE-RRNA PROCESSING PROTEIN RRP5"/>
    <property type="match status" value="1"/>
</dbReference>
<gene>
    <name evidence="13" type="ORF">L228DRAFT_243004</name>
</gene>
<feature type="domain" description="S1 motif" evidence="12">
    <location>
        <begin position="743"/>
        <end position="817"/>
    </location>
</feature>
<dbReference type="OMA" id="GQYLRAY"/>
<dbReference type="FunFam" id="2.40.50.140:FF:000279">
    <property type="entry name" value="rRNA biogenesis protein rrp5"/>
    <property type="match status" value="1"/>
</dbReference>
<dbReference type="PANTHER" id="PTHR23270:SF10">
    <property type="entry name" value="PROTEIN RRP5 HOMOLOG"/>
    <property type="match status" value="1"/>
</dbReference>
<reference evidence="13 14" key="1">
    <citation type="journal article" date="2016" name="Fungal Biol.">
        <title>The genome of Xylona heveae provides a window into fungal endophytism.</title>
        <authorList>
            <person name="Gazis R."/>
            <person name="Kuo A."/>
            <person name="Riley R."/>
            <person name="LaButti K."/>
            <person name="Lipzen A."/>
            <person name="Lin J."/>
            <person name="Amirebrahimi M."/>
            <person name="Hesse C.N."/>
            <person name="Spatafora J.W."/>
            <person name="Henrissat B."/>
            <person name="Hainaut M."/>
            <person name="Grigoriev I.V."/>
            <person name="Hibbett D.S."/>
        </authorList>
    </citation>
    <scope>NUCLEOTIDE SEQUENCE [LARGE SCALE GENOMIC DNA]</scope>
    <source>
        <strain evidence="13 14">TC161</strain>
    </source>
</reference>
<keyword evidence="5" id="KW-0597">Phosphoprotein</keyword>
<name>A0A165JQZ8_XYLHT</name>
<dbReference type="Gene3D" id="1.25.40.10">
    <property type="entry name" value="Tetratricopeptide repeat domain"/>
    <property type="match status" value="2"/>
</dbReference>
<dbReference type="RefSeq" id="XP_018192082.1">
    <property type="nucleotide sequence ID" value="XM_018331577.1"/>
</dbReference>
<dbReference type="CDD" id="cd05706">
    <property type="entry name" value="S1_Rrp5_repeat_sc10"/>
    <property type="match status" value="1"/>
</dbReference>
<feature type="region of interest" description="Disordered" evidence="11">
    <location>
        <begin position="1"/>
        <end position="82"/>
    </location>
</feature>
<evidence type="ECO:0000256" key="8">
    <source>
        <dbReference type="ARBA" id="ARBA00055575"/>
    </source>
</evidence>
<dbReference type="FunFam" id="2.40.50.140:FF:000196">
    <property type="entry name" value="rRNA biogenesis protein RRP5"/>
    <property type="match status" value="1"/>
</dbReference>
<dbReference type="InterPro" id="IPR003107">
    <property type="entry name" value="HAT"/>
</dbReference>
<dbReference type="CDD" id="cd04461">
    <property type="entry name" value="S1_Rrp5_repeat_hs8_sc7"/>
    <property type="match status" value="1"/>
</dbReference>
<feature type="compositionally biased region" description="Basic residues" evidence="11">
    <location>
        <begin position="126"/>
        <end position="137"/>
    </location>
</feature>
<dbReference type="FunFam" id="1.25.40.10:FF:000467">
    <property type="entry name" value="Putative rRNA biogenesis protein RRP5"/>
    <property type="match status" value="1"/>
</dbReference>
<dbReference type="Pfam" id="PF05843">
    <property type="entry name" value="Suf"/>
    <property type="match status" value="1"/>
</dbReference>
<feature type="domain" description="S1 motif" evidence="12">
    <location>
        <begin position="1143"/>
        <end position="1212"/>
    </location>
</feature>
<dbReference type="EMBL" id="KV407454">
    <property type="protein sequence ID" value="KZF26527.1"/>
    <property type="molecule type" value="Genomic_DNA"/>
</dbReference>
<dbReference type="Pfam" id="PF00575">
    <property type="entry name" value="S1"/>
    <property type="match status" value="5"/>
</dbReference>
<evidence type="ECO:0000256" key="6">
    <source>
        <dbReference type="ARBA" id="ARBA00022737"/>
    </source>
</evidence>
<dbReference type="CDD" id="cd05697">
    <property type="entry name" value="S1_Rrp5_repeat_hs5"/>
    <property type="match status" value="1"/>
</dbReference>
<dbReference type="PROSITE" id="PS50126">
    <property type="entry name" value="S1"/>
    <property type="match status" value="11"/>
</dbReference>
<feature type="compositionally biased region" description="Low complexity" evidence="11">
    <location>
        <begin position="14"/>
        <end position="27"/>
    </location>
</feature>
<dbReference type="SUPFAM" id="SSF50249">
    <property type="entry name" value="Nucleic acid-binding proteins"/>
    <property type="match status" value="11"/>
</dbReference>
<dbReference type="InParanoid" id="A0A165JQZ8"/>
<dbReference type="STRING" id="1328760.A0A165JQZ8"/>
<dbReference type="FunFam" id="2.40.50.140:FF:000103">
    <property type="entry name" value="protein RRP5 homolog"/>
    <property type="match status" value="2"/>
</dbReference>
<evidence type="ECO:0000313" key="14">
    <source>
        <dbReference type="Proteomes" id="UP000076632"/>
    </source>
</evidence>
<dbReference type="InterPro" id="IPR011990">
    <property type="entry name" value="TPR-like_helical_dom_sf"/>
</dbReference>
<feature type="domain" description="S1 motif" evidence="12">
    <location>
        <begin position="655"/>
        <end position="724"/>
    </location>
</feature>
<dbReference type="InterPro" id="IPR008847">
    <property type="entry name" value="Suf"/>
</dbReference>
<keyword evidence="6" id="KW-0677">Repeat</keyword>
<dbReference type="FunCoup" id="A0A165JQZ8">
    <property type="interactions" value="1095"/>
</dbReference>
<dbReference type="CDD" id="cd05698">
    <property type="entry name" value="S1_Rrp5_repeat_hs6_sc5"/>
    <property type="match status" value="1"/>
</dbReference>
<dbReference type="InterPro" id="IPR048059">
    <property type="entry name" value="Rrp5_S1_rpt_hs1_sc1"/>
</dbReference>
<dbReference type="OrthoDB" id="412781at2759"/>
<dbReference type="FunFam" id="2.40.50.140:FF:000278">
    <property type="entry name" value="rRNA biogenesis protein rrp5"/>
    <property type="match status" value="1"/>
</dbReference>
<dbReference type="InterPro" id="IPR057301">
    <property type="entry name" value="Rrp5_OB_4th"/>
</dbReference>
<feature type="region of interest" description="Disordered" evidence="11">
    <location>
        <begin position="1402"/>
        <end position="1546"/>
    </location>
</feature>
<evidence type="ECO:0000256" key="1">
    <source>
        <dbReference type="ARBA" id="ARBA00002863"/>
    </source>
</evidence>
<feature type="compositionally biased region" description="Acidic residues" evidence="11">
    <location>
        <begin position="1402"/>
        <end position="1416"/>
    </location>
</feature>
<feature type="compositionally biased region" description="Low complexity" evidence="11">
    <location>
        <begin position="51"/>
        <end position="63"/>
    </location>
</feature>
<dbReference type="SMART" id="SM00386">
    <property type="entry name" value="HAT"/>
    <property type="match status" value="6"/>
</dbReference>
<dbReference type="GeneID" id="28896714"/>
<feature type="domain" description="S1 motif" evidence="12">
    <location>
        <begin position="561"/>
        <end position="635"/>
    </location>
</feature>
<dbReference type="FunFam" id="2.40.50.140:FF:000159">
    <property type="entry name" value="rRNA biogenesis protein rrp5"/>
    <property type="match status" value="1"/>
</dbReference>
<dbReference type="CDD" id="cd05693">
    <property type="entry name" value="S1_Rrp5_repeat_hs1_sc1"/>
    <property type="match status" value="1"/>
</dbReference>
<dbReference type="FunFam" id="2.40.50.140:FF:000155">
    <property type="entry name" value="rRNA biogenesis protein RRP5"/>
    <property type="match status" value="1"/>
</dbReference>
<evidence type="ECO:0000259" key="12">
    <source>
        <dbReference type="PROSITE" id="PS50126"/>
    </source>
</evidence>
<keyword evidence="3" id="KW-0690">Ribosome biogenesis</keyword>
<evidence type="ECO:0000256" key="5">
    <source>
        <dbReference type="ARBA" id="ARBA00022553"/>
    </source>
</evidence>
<accession>A0A165JQZ8</accession>
<dbReference type="SUPFAM" id="SSF48452">
    <property type="entry name" value="TPR-like"/>
    <property type="match status" value="2"/>
</dbReference>
<organism evidence="13 14">
    <name type="scientific">Xylona heveae (strain CBS 132557 / TC161)</name>
    <dbReference type="NCBI Taxonomy" id="1328760"/>
    <lineage>
        <taxon>Eukaryota</taxon>
        <taxon>Fungi</taxon>
        <taxon>Dikarya</taxon>
        <taxon>Ascomycota</taxon>
        <taxon>Pezizomycotina</taxon>
        <taxon>Xylonomycetes</taxon>
        <taxon>Xylonales</taxon>
        <taxon>Xylonaceae</taxon>
        <taxon>Xylona</taxon>
    </lineage>
</organism>
<evidence type="ECO:0000256" key="3">
    <source>
        <dbReference type="ARBA" id="ARBA00022517"/>
    </source>
</evidence>
<dbReference type="SMART" id="SM00316">
    <property type="entry name" value="S1"/>
    <property type="match status" value="13"/>
</dbReference>
<comment type="subcellular location">
    <subcellularLocation>
        <location evidence="2">Nucleus</location>
        <location evidence="2">Nucleolus</location>
    </subcellularLocation>
</comment>
<dbReference type="GO" id="GO:0006364">
    <property type="term" value="P:rRNA processing"/>
    <property type="evidence" value="ECO:0007669"/>
    <property type="project" value="UniProtKB-KW"/>
</dbReference>
<dbReference type="InterPro" id="IPR057302">
    <property type="entry name" value="Rrp5_S1"/>
</dbReference>
<proteinExistence type="predicted"/>
<dbReference type="InterPro" id="IPR045209">
    <property type="entry name" value="Rrp5"/>
</dbReference>
<feature type="domain" description="S1 motif" evidence="12">
    <location>
        <begin position="1326"/>
        <end position="1397"/>
    </location>
</feature>
<dbReference type="CDD" id="cd05708">
    <property type="entry name" value="S1_Rrp5_repeat_sc12"/>
    <property type="match status" value="1"/>
</dbReference>
<protein>
    <recommendedName>
        <fullName evidence="9">rRNA biogenesis protein RRP5</fullName>
    </recommendedName>
    <alternativeName>
        <fullName evidence="10">Ribosomal RNA-processing protein 5</fullName>
    </alternativeName>
</protein>
<dbReference type="InterPro" id="IPR048058">
    <property type="entry name" value="Rrp5_S1_rpt_hs11_sc8"/>
</dbReference>
<sequence>MAPIKRKGGSAGDAAPQVPAKKQQAAADGRPSKRQRQTEPSASKGGDQKPAKASAPPASSLSALKEDEPSFPRGGASILTPLEHKQIQIDATRDVLFEQNASKKGKKPVTEDGDVDMEDAGAPKAGKPKSKSKKKKNAQPEAEEEKGVRIEGLSYKRLMPGSVVLGCISQINTNDIALALPNNLTGYIPLTAVSDKLTERIEALLQEDEDKSDEEEDDDDKDIDLKSIFSVGQYLRAYVTSTSEESASNKAKKRIELSINPRAANPGLSKSDLIVNSMVQASVTSVEDHGLVMDVGIDDKSLKGFMSSNEVGYNVDHSKIQEGAVFLCTVTGHSANGNIVKLSADNQKAGNLKKIGFLTDAPTVDAFLPGSAVEILVEDFTPAGVAGKVMGMLDVTADVLHSGLSSGSKSLEKKFKVGSKVKGRIICTFPNAEPKKLGVSFLDHVLSLSPQTIGGGEDEKGPLDQIPISSFVNEAKVVKVDPVLGLFMDIGVSGAAGFVHVSRVKDGKVDTLSESTGPYKEGSVHKARVLGYNPMDRLFLLSLEQHILDQPFLRVEDVKVGEIVKGKIEKLIVNATGFGGVLVNLAEGISGLVPEMHLTDVHLQHPEKKFREGMSVTARVLSTNPEKRQIRLTLKKTLVNSESAIWSSYEDVTVGASSPGALINILNNGAVVQFYGTLRAFLPVSEMSEAYIQDPKQHFRVGQVVNVHVLSVDAAAQKMIVSCKDPSVFGQAQQAAFKELPLGGTVSASVMEKSDDDISVEIQGAGLKATLPAAHLTDGSTQKNANALKRIRVGQTLQDLVVIEKLEGKRLIVLSSKPSLVKASKAGSLPSKFADIKQGSKIEGFVRNVTPNAVFVQFAGGLVGLLPKYQLTDDLLQLPEFGLQKHASISVKVLSIDHAGQRFLLTMKEPRPEKEAPTKAAKGPAPFADPTVVNPCDGTTTLMDDFTFGKITKARIASVKDTQLNVQLADNVQARVDVSEVFDGWDQIRDRKHPLKSFHAKQEISVRVIGIHDQRNHRFLPITHRSSKTPVFELTAKPSDVAAAELDVLSLEKVKVGSNWIAFVNNVSDDCIWVNLSPNVRGRIKLMDLCEDVSLLHDVERNFPVGSAIRAHVVRVDVANNRLDLSARAKTSTGLTIDKISGGMVIPGRITKVTERNLMVQLSDTVSGPVGLTDLTDDFSQANPTVHNKNDVVRVCVTEVDEPNKRVTLSMRPSRVLNSSLPVKDPEVSNLSQLKVNDIVRGFVKNVANEGLFVSLSPKVTAFVRISDLSDSFIKDWKSAFQIDQLIKGKVVAVDPLLNHVQLSLKASVIDKDYVPPITFNDIEVGQVVTGKVRKVEDFGVFIVVDGSVNVSGLCHRSEMAEHRVQDVRKLYNEGDAVKAKVLKVDREKRRVAFGLKAAYFEEGEESEEESDEDAMEGVQLEGSDDESSEGGISIDLNNVQDMESDEEGESDEEEEAGEEEEESDEEEDEDEDEDAEEEDEEEEEDKMDIAAPGLSAGGFDWTGETLDAGQDQDEGESDGEGKQKKKKRRKAEIQVDRTGDLDAQGPQSVADYERLLLGQPDSSYLWLSYMAFQLQANEVSKARDIAERALRTINIREETEKMNIWVGLLNLENTYGTEDSVEEVFKRACQYNDSQEIHQRLSSIYIQSGKNEKADALFQSLVKKFSQDPKVWLNYATFLADVLAAPDRARALLPRAMQALPKHAHLDLTLKFAQLEFRSPHGDPERGRTIFEGLLTTFPKRLDLWNVLLDLETRQGDKDQIRQLFARVTSSPKLKSKQAKYFFKRWLEFEEKHGDKKSVEMVKARAAEYVRKQEEKEE</sequence>
<dbReference type="FunFam" id="2.40.50.140:FF:000266">
    <property type="entry name" value="rRNA biogenesis protein rrp5"/>
    <property type="match status" value="1"/>
</dbReference>
<feature type="domain" description="S1 motif" evidence="12">
    <location>
        <begin position="161"/>
        <end position="260"/>
    </location>
</feature>
<keyword evidence="14" id="KW-1185">Reference proteome</keyword>
<evidence type="ECO:0000313" key="13">
    <source>
        <dbReference type="EMBL" id="KZF26527.1"/>
    </source>
</evidence>
<dbReference type="InterPro" id="IPR003029">
    <property type="entry name" value="S1_domain"/>
</dbReference>
<dbReference type="Pfam" id="PF23459">
    <property type="entry name" value="S1_RRP5"/>
    <property type="match status" value="1"/>
</dbReference>
<dbReference type="GO" id="GO:0032040">
    <property type="term" value="C:small-subunit processome"/>
    <property type="evidence" value="ECO:0007669"/>
    <property type="project" value="TreeGrafter"/>
</dbReference>
<feature type="domain" description="S1 motif" evidence="12">
    <location>
        <begin position="1057"/>
        <end position="1128"/>
    </location>
</feature>
<feature type="domain" description="S1 motif" evidence="12">
    <location>
        <begin position="949"/>
        <end position="1025"/>
    </location>
</feature>
<dbReference type="CDD" id="cd05707">
    <property type="entry name" value="S1_Rrp5_repeat_sc11"/>
    <property type="match status" value="1"/>
</dbReference>
<comment type="function">
    <text evidence="8">Involved in the biogenesis of rRNA. Required for the formation of 18S and 5.8S rRNA.</text>
</comment>
<evidence type="ECO:0000256" key="4">
    <source>
        <dbReference type="ARBA" id="ARBA00022552"/>
    </source>
</evidence>
<dbReference type="GO" id="GO:0003723">
    <property type="term" value="F:RNA binding"/>
    <property type="evidence" value="ECO:0007669"/>
    <property type="project" value="TreeGrafter"/>
</dbReference>